<keyword evidence="6" id="KW-1185">Reference proteome</keyword>
<evidence type="ECO:0000313" key="5">
    <source>
        <dbReference type="EnsemblPlants" id="TraesCS2B02G531300.1"/>
    </source>
</evidence>
<dbReference type="Gramene" id="TraesKAR2B01G0484830.1">
    <property type="protein sequence ID" value="cds.TraesKAR2B01G0484830.1"/>
    <property type="gene ID" value="TraesKAR2B01G0484830"/>
</dbReference>
<accession>A0A3B6CGY0</accession>
<sequence>MRRCISPATTTTTTTAAVTSSSPASSCRDVDSADMLEPHNAPTSKARLLSLMETGLSSTVGMSRLGRWLTKEDNDAVYLKVPMSGMTKEQVKVRAEKNILVIKGEGEKQPWDSEDDSAVPRYNRRMEIPADVYKMHKIKAEMKNGILWVTLLKVKEEGPKNIFHVNLKLRGESSSP</sequence>
<comment type="similarity">
    <text evidence="1 2">Belongs to the small heat shock protein (HSP20) family.</text>
</comment>
<name>A0A3B6CGY0_WHEAT</name>
<evidence type="ECO:0000256" key="3">
    <source>
        <dbReference type="SAM" id="MobiDB-lite"/>
    </source>
</evidence>
<dbReference type="GeneID" id="123042356"/>
<dbReference type="AlphaFoldDB" id="A0A3B6CGY0"/>
<evidence type="ECO:0000256" key="2">
    <source>
        <dbReference type="RuleBase" id="RU003616"/>
    </source>
</evidence>
<dbReference type="Pfam" id="PF00011">
    <property type="entry name" value="HSP20"/>
    <property type="match status" value="1"/>
</dbReference>
<dbReference type="PROSITE" id="PS01031">
    <property type="entry name" value="SHSP"/>
    <property type="match status" value="1"/>
</dbReference>
<evidence type="ECO:0000313" key="6">
    <source>
        <dbReference type="Proteomes" id="UP000019116"/>
    </source>
</evidence>
<evidence type="ECO:0000256" key="1">
    <source>
        <dbReference type="PROSITE-ProRule" id="PRU00285"/>
    </source>
</evidence>
<dbReference type="Gramene" id="TraesWEE_scaffold_021272_01G000100.1">
    <property type="protein sequence ID" value="TraesWEE_scaffold_021272_01G000100.1"/>
    <property type="gene ID" value="TraesWEE_scaffold_021272_01G000100"/>
</dbReference>
<dbReference type="Proteomes" id="UP000019116">
    <property type="component" value="Chromosome 2B"/>
</dbReference>
<evidence type="ECO:0000259" key="4">
    <source>
        <dbReference type="PROSITE" id="PS01031"/>
    </source>
</evidence>
<dbReference type="Gene3D" id="2.60.40.790">
    <property type="match status" value="1"/>
</dbReference>
<dbReference type="PANTHER" id="PTHR46991">
    <property type="entry name" value="23.5 KDA HEAT SHOCK PROTEIN, MITOCHONDRIAL"/>
    <property type="match status" value="1"/>
</dbReference>
<dbReference type="CDD" id="cd06464">
    <property type="entry name" value="ACD_sHsps-like"/>
    <property type="match status" value="1"/>
</dbReference>
<feature type="region of interest" description="Disordered" evidence="3">
    <location>
        <begin position="15"/>
        <end position="41"/>
    </location>
</feature>
<dbReference type="Gramene" id="TraesCLE_scaffold_030013_01G000100.1">
    <property type="protein sequence ID" value="TraesCLE_scaffold_030013_01G000100.1"/>
    <property type="gene ID" value="TraesCLE_scaffold_030013_01G000100"/>
</dbReference>
<reference evidence="5" key="2">
    <citation type="submission" date="2018-10" db="UniProtKB">
        <authorList>
            <consortium name="EnsemblPlants"/>
        </authorList>
    </citation>
    <scope>IDENTIFICATION</scope>
</reference>
<dbReference type="Gramene" id="TraesROB_scaffold_047770_01G000100.1">
    <property type="protein sequence ID" value="TraesROB_scaffold_047770_01G000100.1"/>
    <property type="gene ID" value="TraesROB_scaffold_047770_01G000100"/>
</dbReference>
<dbReference type="SMR" id="A0A3B6CGY0"/>
<gene>
    <name evidence="5" type="primary">LOC123042356</name>
</gene>
<dbReference type="InterPro" id="IPR044656">
    <property type="entry name" value="HSP14.7/HSP23.5/HSP23.6-like"/>
</dbReference>
<proteinExistence type="inferred from homology"/>
<dbReference type="InterPro" id="IPR002068">
    <property type="entry name" value="A-crystallin/Hsp20_dom"/>
</dbReference>
<dbReference type="PaxDb" id="4565-Traes_2BL_AB5025D19.1"/>
<feature type="domain" description="SHSP" evidence="4">
    <location>
        <begin position="56"/>
        <end position="168"/>
    </location>
</feature>
<dbReference type="Gramene" id="TraesCS2B03G1330300.1">
    <property type="protein sequence ID" value="TraesCS2B03G1330300.1.CDS"/>
    <property type="gene ID" value="TraesCS2B03G1330300"/>
</dbReference>
<dbReference type="RefSeq" id="XP_044320763.1">
    <property type="nucleotide sequence ID" value="XM_044464828.1"/>
</dbReference>
<dbReference type="InterPro" id="IPR008978">
    <property type="entry name" value="HSP20-like_chaperone"/>
</dbReference>
<dbReference type="EnsemblPlants" id="TraesCS2B02G531300.1">
    <property type="protein sequence ID" value="TraesCS2B02G531300.1"/>
    <property type="gene ID" value="TraesCS2B02G531300"/>
</dbReference>
<dbReference type="Gramene" id="TraesCS2B02G531300.1">
    <property type="protein sequence ID" value="TraesCS2B02G531300.1"/>
    <property type="gene ID" value="TraesCS2B02G531300"/>
</dbReference>
<dbReference type="STRING" id="4565.A0A3B6CGY0"/>
<reference evidence="5" key="1">
    <citation type="submission" date="2018-08" db="EMBL/GenBank/DDBJ databases">
        <authorList>
            <person name="Rossello M."/>
        </authorList>
    </citation>
    <scope>NUCLEOTIDE SEQUENCE [LARGE SCALE GENOMIC DNA]</scope>
    <source>
        <strain evidence="5">cv. Chinese Spring</strain>
    </source>
</reference>
<dbReference type="SUPFAM" id="SSF49764">
    <property type="entry name" value="HSP20-like chaperones"/>
    <property type="match status" value="1"/>
</dbReference>
<protein>
    <recommendedName>
        <fullName evidence="4">SHSP domain-containing protein</fullName>
    </recommendedName>
</protein>
<dbReference type="Gramene" id="TraesCAD_scaffold_040556_01G000100.1">
    <property type="protein sequence ID" value="TraesCAD_scaffold_040556_01G000100.1"/>
    <property type="gene ID" value="TraesCAD_scaffold_040556_01G000100"/>
</dbReference>
<organism evidence="5">
    <name type="scientific">Triticum aestivum</name>
    <name type="common">Wheat</name>
    <dbReference type="NCBI Taxonomy" id="4565"/>
    <lineage>
        <taxon>Eukaryota</taxon>
        <taxon>Viridiplantae</taxon>
        <taxon>Streptophyta</taxon>
        <taxon>Embryophyta</taxon>
        <taxon>Tracheophyta</taxon>
        <taxon>Spermatophyta</taxon>
        <taxon>Magnoliopsida</taxon>
        <taxon>Liliopsida</taxon>
        <taxon>Poales</taxon>
        <taxon>Poaceae</taxon>
        <taxon>BOP clade</taxon>
        <taxon>Pooideae</taxon>
        <taxon>Triticodae</taxon>
        <taxon>Triticeae</taxon>
        <taxon>Triticinae</taxon>
        <taxon>Triticum</taxon>
    </lineage>
</organism>
<dbReference type="PANTHER" id="PTHR46991:SF36">
    <property type="entry name" value="26.2 KDA HEAT SHOCK PROTEIN, MITOCHONDRIAL"/>
    <property type="match status" value="1"/>
</dbReference>
<feature type="compositionally biased region" description="Low complexity" evidence="3">
    <location>
        <begin position="15"/>
        <end position="26"/>
    </location>
</feature>
<dbReference type="OrthoDB" id="690411at2759"/>
<dbReference type="OMA" id="MLEPHNA"/>